<dbReference type="AlphaFoldDB" id="A0A4U5MEA7"/>
<dbReference type="Proteomes" id="UP000298663">
    <property type="component" value="Unassembled WGS sequence"/>
</dbReference>
<dbReference type="OrthoDB" id="165352at2759"/>
<sequence length="135" mass="16315">MRFPGHQSTEDYSNFEEEIANGIFDYLEDVMDDRGDQLVKAFSEDDDGAEVTDDDDDEDGTPLERFHYNRKQMSQIVEDWFVRKHKFGTIKSKFRKLRQTSTVYRMKKYLDESKRLKEKEIKKELWQFGNFFFKI</sequence>
<accession>A0A4U5MEA7</accession>
<evidence type="ECO:0000313" key="2">
    <source>
        <dbReference type="Proteomes" id="UP000298663"/>
    </source>
</evidence>
<name>A0A4U5MEA7_STECR</name>
<organism evidence="1 2">
    <name type="scientific">Steinernema carpocapsae</name>
    <name type="common">Entomopathogenic nematode</name>
    <dbReference type="NCBI Taxonomy" id="34508"/>
    <lineage>
        <taxon>Eukaryota</taxon>
        <taxon>Metazoa</taxon>
        <taxon>Ecdysozoa</taxon>
        <taxon>Nematoda</taxon>
        <taxon>Chromadorea</taxon>
        <taxon>Rhabditida</taxon>
        <taxon>Tylenchina</taxon>
        <taxon>Panagrolaimomorpha</taxon>
        <taxon>Strongyloidoidea</taxon>
        <taxon>Steinernematidae</taxon>
        <taxon>Steinernema</taxon>
    </lineage>
</organism>
<reference evidence="1 2" key="1">
    <citation type="journal article" date="2015" name="Genome Biol.">
        <title>Comparative genomics of Steinernema reveals deeply conserved gene regulatory networks.</title>
        <authorList>
            <person name="Dillman A.R."/>
            <person name="Macchietto M."/>
            <person name="Porter C.F."/>
            <person name="Rogers A."/>
            <person name="Williams B."/>
            <person name="Antoshechkin I."/>
            <person name="Lee M.M."/>
            <person name="Goodwin Z."/>
            <person name="Lu X."/>
            <person name="Lewis E.E."/>
            <person name="Goodrich-Blair H."/>
            <person name="Stock S.P."/>
            <person name="Adams B.J."/>
            <person name="Sternberg P.W."/>
            <person name="Mortazavi A."/>
        </authorList>
    </citation>
    <scope>NUCLEOTIDE SEQUENCE [LARGE SCALE GENOMIC DNA]</scope>
    <source>
        <strain evidence="1 2">ALL</strain>
    </source>
</reference>
<reference evidence="1 2" key="2">
    <citation type="journal article" date="2019" name="G3 (Bethesda)">
        <title>Hybrid Assembly of the Genome of the Entomopathogenic Nematode Steinernema carpocapsae Identifies the X-Chromosome.</title>
        <authorList>
            <person name="Serra L."/>
            <person name="Macchietto M."/>
            <person name="Macias-Munoz A."/>
            <person name="McGill C.J."/>
            <person name="Rodriguez I.M."/>
            <person name="Rodriguez B."/>
            <person name="Murad R."/>
            <person name="Mortazavi A."/>
        </authorList>
    </citation>
    <scope>NUCLEOTIDE SEQUENCE [LARGE SCALE GENOMIC DNA]</scope>
    <source>
        <strain evidence="1 2">ALL</strain>
    </source>
</reference>
<keyword evidence="2" id="KW-1185">Reference proteome</keyword>
<evidence type="ECO:0000313" key="1">
    <source>
        <dbReference type="EMBL" id="TKR67506.1"/>
    </source>
</evidence>
<proteinExistence type="predicted"/>
<comment type="caution">
    <text evidence="1">The sequence shown here is derived from an EMBL/GenBank/DDBJ whole genome shotgun (WGS) entry which is preliminary data.</text>
</comment>
<protein>
    <submittedName>
        <fullName evidence="1">Uncharacterized protein</fullName>
    </submittedName>
</protein>
<gene>
    <name evidence="1" type="ORF">L596_023653</name>
</gene>
<dbReference type="EMBL" id="AZBU02000008">
    <property type="protein sequence ID" value="TKR67506.1"/>
    <property type="molecule type" value="Genomic_DNA"/>
</dbReference>